<feature type="transmembrane region" description="Helical" evidence="1">
    <location>
        <begin position="40"/>
        <end position="61"/>
    </location>
</feature>
<evidence type="ECO:0000313" key="2">
    <source>
        <dbReference type="EMBL" id="VEA67982.1"/>
    </source>
</evidence>
<dbReference type="AlphaFoldDB" id="A0A3S4JQD0"/>
<name>A0A3S4JQD0_SERRU</name>
<keyword evidence="1" id="KW-0472">Membrane</keyword>
<dbReference type="Proteomes" id="UP000271603">
    <property type="component" value="Chromosome"/>
</dbReference>
<feature type="transmembrane region" description="Helical" evidence="1">
    <location>
        <begin position="12"/>
        <end position="28"/>
    </location>
</feature>
<reference evidence="2 3" key="1">
    <citation type="submission" date="2018-12" db="EMBL/GenBank/DDBJ databases">
        <authorList>
            <consortium name="Pathogen Informatics"/>
        </authorList>
    </citation>
    <scope>NUCLEOTIDE SEQUENCE [LARGE SCALE GENOMIC DNA]</scope>
    <source>
        <strain evidence="2 3">NCTC9419</strain>
    </source>
</reference>
<dbReference type="EMBL" id="LR134155">
    <property type="protein sequence ID" value="VEA67982.1"/>
    <property type="molecule type" value="Genomic_DNA"/>
</dbReference>
<organism evidence="2 3">
    <name type="scientific">Serratia rubidaea</name>
    <name type="common">Serratia marinorubra</name>
    <dbReference type="NCBI Taxonomy" id="61652"/>
    <lineage>
        <taxon>Bacteria</taxon>
        <taxon>Pseudomonadati</taxon>
        <taxon>Pseudomonadota</taxon>
        <taxon>Gammaproteobacteria</taxon>
        <taxon>Enterobacterales</taxon>
        <taxon>Yersiniaceae</taxon>
        <taxon>Serratia</taxon>
    </lineage>
</organism>
<evidence type="ECO:0000313" key="3">
    <source>
        <dbReference type="Proteomes" id="UP000271603"/>
    </source>
</evidence>
<evidence type="ECO:0000256" key="1">
    <source>
        <dbReference type="SAM" id="Phobius"/>
    </source>
</evidence>
<keyword evidence="1" id="KW-0812">Transmembrane</keyword>
<sequence length="81" mass="8762">MAVSAFLIFGRAYWPPLFLALFLTRVLLDVTLRHTLETSLALSVISLTNALAVAWCVRHFAAGAIGCAASASGCWRRWAPA</sequence>
<gene>
    <name evidence="2" type="ORF">NCTC9419_00180</name>
</gene>
<proteinExistence type="predicted"/>
<accession>A0A3S4JQD0</accession>
<keyword evidence="1" id="KW-1133">Transmembrane helix</keyword>
<protein>
    <submittedName>
        <fullName evidence="2">Uncharacterized protein</fullName>
    </submittedName>
</protein>